<reference evidence="3" key="1">
    <citation type="submission" date="2016-10" db="EMBL/GenBank/DDBJ databases">
        <authorList>
            <person name="Varghese N."/>
            <person name="Submissions S."/>
        </authorList>
    </citation>
    <scope>NUCLEOTIDE SEQUENCE [LARGE SCALE GENOMIC DNA]</scope>
    <source>
        <strain evidence="3">CGMCC 1.10683</strain>
    </source>
</reference>
<dbReference type="SUPFAM" id="SSF63829">
    <property type="entry name" value="Calcium-dependent phosphotriesterase"/>
    <property type="match status" value="1"/>
</dbReference>
<evidence type="ECO:0000313" key="2">
    <source>
        <dbReference type="EMBL" id="SFS30567.1"/>
    </source>
</evidence>
<dbReference type="InterPro" id="IPR015943">
    <property type="entry name" value="WD40/YVTN_repeat-like_dom_sf"/>
</dbReference>
<keyword evidence="1" id="KW-0732">Signal</keyword>
<dbReference type="OrthoDB" id="8584394at2"/>
<evidence type="ECO:0000256" key="1">
    <source>
        <dbReference type="SAM" id="SignalP"/>
    </source>
</evidence>
<sequence length="428" mass="44226">MRLAAAIALAALLAGPTQALAQAAAETDVAAFYRLRAEGVAAANADDLTTASARLAEADERISNHPGLMLMRLRLAVAAGRHAEAMAMAQRYAATGLSMNLGGDPALGELRGQPGFEALAATVEENREPVGADRLAPLAAIPGGGLVESVVWDEQRGRWLASMVRDRTIVALDEAGATSPFLQPDGEIGGVLGLAMDPAAGVLWAASAPLPPAAQGRPGDAPPLASALLKIDAASGRVLARHPAPAGRMLGDVTLGPDGTVYVAGEDLFRLRPGRDGLEVLLPAGQMRSPQGMAVTPDGAALIVADYSSGLWRVDRASGAAIRLPAPSSASLIGLDGLITDGRVLYSLQNGTAPQRVLKLVPDAAWSRIEAVEVLAANLPQIDEPTTGLVHDGELVFVSRSQWSDFDGEGALRTPAPQPALISRLRLD</sequence>
<dbReference type="Proteomes" id="UP000198788">
    <property type="component" value="Unassembled WGS sequence"/>
</dbReference>
<evidence type="ECO:0000313" key="3">
    <source>
        <dbReference type="Proteomes" id="UP000198788"/>
    </source>
</evidence>
<dbReference type="Gene3D" id="2.130.10.10">
    <property type="entry name" value="YVTN repeat-like/Quinoprotein amine dehydrogenase"/>
    <property type="match status" value="1"/>
</dbReference>
<organism evidence="2 3">
    <name type="scientific">Brevundimonas viscosa</name>
    <dbReference type="NCBI Taxonomy" id="871741"/>
    <lineage>
        <taxon>Bacteria</taxon>
        <taxon>Pseudomonadati</taxon>
        <taxon>Pseudomonadota</taxon>
        <taxon>Alphaproteobacteria</taxon>
        <taxon>Caulobacterales</taxon>
        <taxon>Caulobacteraceae</taxon>
        <taxon>Brevundimonas</taxon>
    </lineage>
</organism>
<dbReference type="STRING" id="871741.SAMN05192570_0404"/>
<evidence type="ECO:0008006" key="4">
    <source>
        <dbReference type="Google" id="ProtNLM"/>
    </source>
</evidence>
<protein>
    <recommendedName>
        <fullName evidence="4">Sugar lactone lactonase YvrE</fullName>
    </recommendedName>
</protein>
<keyword evidence="3" id="KW-1185">Reference proteome</keyword>
<feature type="chain" id="PRO_5011584592" description="Sugar lactone lactonase YvrE" evidence="1">
    <location>
        <begin position="22"/>
        <end position="428"/>
    </location>
</feature>
<name>A0A1I6NRL7_9CAUL</name>
<gene>
    <name evidence="2" type="ORF">SAMN05192570_0404</name>
</gene>
<accession>A0A1I6NRL7</accession>
<dbReference type="RefSeq" id="WP_143105741.1">
    <property type="nucleotide sequence ID" value="NZ_FOZV01000001.1"/>
</dbReference>
<dbReference type="EMBL" id="FOZV01000001">
    <property type="protein sequence ID" value="SFS30567.1"/>
    <property type="molecule type" value="Genomic_DNA"/>
</dbReference>
<proteinExistence type="predicted"/>
<feature type="signal peptide" evidence="1">
    <location>
        <begin position="1"/>
        <end position="21"/>
    </location>
</feature>
<dbReference type="AlphaFoldDB" id="A0A1I6NRL7"/>